<evidence type="ECO:0000256" key="3">
    <source>
        <dbReference type="ARBA" id="ARBA00022448"/>
    </source>
</evidence>
<dbReference type="OrthoDB" id="344345at2759"/>
<sequence>MNFSDPSKTGQPGGIQSTTPGFGAGTNDPNKPLGAFSMPSMQNQAKPGGFTLGSTPAPAFGSTPAPTFGSLGTPATSTPGALSFGATPMNQPSTLSFGTTPAASTGGISFGMNTNTPATSFGAMKMPSLTTATPNTAQGGLSFGTPKTSTTSGFTLGGTTTNTGTTPAPAFGSLPTPASTGFTLGGGATLTTTNPPAPAATTGGGISFGMTNTSIAPTSIPSTGLTLSTPASIAPTSATSGFSLLSNTTTTTAAATTTTTTTSATLGFSLTGNTASTAASTGFTTSTAAVTLPSTANTAPPPTTLGNVTTVTPSSNSGQSNSINFCQLEESINKWTLELEEQERAFVNQATQINAWDKLLIANGEKIVTLNEEVERVKVEQQKLEHELDYVVGQQKELQDCLIPLEKENSSLSVSDSERVSTYRLAENLDTQLKQMSEDLKEIIEHLNEANRGQDSSDPMVQIGKILNAHMNSLQWLDQKTSIIGQKIQQIDQLHQNYRQENERSFSLAYN</sequence>
<keyword evidence="5" id="KW-0653">Protein transport</keyword>
<accession>A0A834XXT2</accession>
<evidence type="ECO:0000259" key="11">
    <source>
        <dbReference type="Pfam" id="PF05064"/>
    </source>
</evidence>
<comment type="similarity">
    <text evidence="2">Belongs to the nucleoporin NSP1/NUP62 family.</text>
</comment>
<feature type="region of interest" description="Disordered" evidence="10">
    <location>
        <begin position="1"/>
        <end position="61"/>
    </location>
</feature>
<dbReference type="AlphaFoldDB" id="A0A834XXT2"/>
<keyword evidence="6" id="KW-0811">Translocation</keyword>
<organism evidence="12 13">
    <name type="scientific">Aphidius gifuensis</name>
    <name type="common">Parasitoid wasp</name>
    <dbReference type="NCBI Taxonomy" id="684658"/>
    <lineage>
        <taxon>Eukaryota</taxon>
        <taxon>Metazoa</taxon>
        <taxon>Ecdysozoa</taxon>
        <taxon>Arthropoda</taxon>
        <taxon>Hexapoda</taxon>
        <taxon>Insecta</taxon>
        <taxon>Pterygota</taxon>
        <taxon>Neoptera</taxon>
        <taxon>Endopterygota</taxon>
        <taxon>Hymenoptera</taxon>
        <taxon>Apocrita</taxon>
        <taxon>Ichneumonoidea</taxon>
        <taxon>Braconidae</taxon>
        <taxon>Aphidiinae</taxon>
        <taxon>Aphidius</taxon>
    </lineage>
</organism>
<dbReference type="GO" id="GO:0005543">
    <property type="term" value="F:phospholipid binding"/>
    <property type="evidence" value="ECO:0007669"/>
    <property type="project" value="TreeGrafter"/>
</dbReference>
<dbReference type="FunFam" id="1.20.5.170:FF:000040">
    <property type="entry name" value="Nuclear pore glycoprotein p62"/>
    <property type="match status" value="1"/>
</dbReference>
<dbReference type="GO" id="GO:0006606">
    <property type="term" value="P:protein import into nucleus"/>
    <property type="evidence" value="ECO:0007669"/>
    <property type="project" value="TreeGrafter"/>
</dbReference>
<feature type="coiled-coil region" evidence="9">
    <location>
        <begin position="426"/>
        <end position="453"/>
    </location>
</feature>
<dbReference type="GO" id="GO:0044613">
    <property type="term" value="C:nuclear pore central transport channel"/>
    <property type="evidence" value="ECO:0007669"/>
    <property type="project" value="TreeGrafter"/>
</dbReference>
<name>A0A834XXT2_APHGI</name>
<feature type="compositionally biased region" description="Polar residues" evidence="10">
    <location>
        <begin position="1"/>
        <end position="20"/>
    </location>
</feature>
<dbReference type="GO" id="GO:0017056">
    <property type="term" value="F:structural constituent of nuclear pore"/>
    <property type="evidence" value="ECO:0007669"/>
    <property type="project" value="InterPro"/>
</dbReference>
<keyword evidence="8" id="KW-0539">Nucleus</keyword>
<dbReference type="InterPro" id="IPR007758">
    <property type="entry name" value="Nucleoporin_NSP1_C"/>
</dbReference>
<keyword evidence="13" id="KW-1185">Reference proteome</keyword>
<dbReference type="Pfam" id="PF05064">
    <property type="entry name" value="Nsp1_C"/>
    <property type="match status" value="1"/>
</dbReference>
<evidence type="ECO:0000256" key="4">
    <source>
        <dbReference type="ARBA" id="ARBA00022816"/>
    </source>
</evidence>
<dbReference type="PANTHER" id="PTHR12084:SF0">
    <property type="entry name" value="NUCLEAR PORE GLYCOPROTEIN P62"/>
    <property type="match status" value="1"/>
</dbReference>
<evidence type="ECO:0000256" key="2">
    <source>
        <dbReference type="ARBA" id="ARBA00005911"/>
    </source>
</evidence>
<evidence type="ECO:0000256" key="6">
    <source>
        <dbReference type="ARBA" id="ARBA00023010"/>
    </source>
</evidence>
<evidence type="ECO:0000313" key="12">
    <source>
        <dbReference type="EMBL" id="KAF7995503.1"/>
    </source>
</evidence>
<dbReference type="InterPro" id="IPR026010">
    <property type="entry name" value="NSP1/NUP62"/>
</dbReference>
<dbReference type="GO" id="GO:0051028">
    <property type="term" value="P:mRNA transport"/>
    <property type="evidence" value="ECO:0007669"/>
    <property type="project" value="UniProtKB-KW"/>
</dbReference>
<dbReference type="PANTHER" id="PTHR12084">
    <property type="entry name" value="NUCLEAR PORE GLYCOPROTEIN P62-RELATED"/>
    <property type="match status" value="1"/>
</dbReference>
<evidence type="ECO:0000256" key="1">
    <source>
        <dbReference type="ARBA" id="ARBA00004567"/>
    </source>
</evidence>
<keyword evidence="7" id="KW-0906">Nuclear pore complex</keyword>
<keyword evidence="9" id="KW-0175">Coiled coil</keyword>
<evidence type="ECO:0000256" key="10">
    <source>
        <dbReference type="SAM" id="MobiDB-lite"/>
    </source>
</evidence>
<comment type="caution">
    <text evidence="12">The sequence shown here is derived from an EMBL/GenBank/DDBJ whole genome shotgun (WGS) entry which is preliminary data.</text>
</comment>
<reference evidence="12 13" key="1">
    <citation type="submission" date="2020-08" db="EMBL/GenBank/DDBJ databases">
        <title>Aphidius gifuensis genome sequencing and assembly.</title>
        <authorList>
            <person name="Du Z."/>
        </authorList>
    </citation>
    <scope>NUCLEOTIDE SEQUENCE [LARGE SCALE GENOMIC DNA]</scope>
    <source>
        <strain evidence="12">YNYX2018</strain>
        <tissue evidence="12">Adults</tissue>
    </source>
</reference>
<dbReference type="Gene3D" id="1.20.5.170">
    <property type="match status" value="1"/>
</dbReference>
<gene>
    <name evidence="12" type="ORF">HCN44_006610</name>
</gene>
<evidence type="ECO:0000313" key="13">
    <source>
        <dbReference type="Proteomes" id="UP000639338"/>
    </source>
</evidence>
<protein>
    <recommendedName>
        <fullName evidence="11">Nucleoporin NSP1-like C-terminal domain-containing protein</fullName>
    </recommendedName>
</protein>
<keyword evidence="3" id="KW-0813">Transport</keyword>
<feature type="domain" description="Nucleoporin NSP1-like C-terminal" evidence="11">
    <location>
        <begin position="319"/>
        <end position="413"/>
    </location>
</feature>
<evidence type="ECO:0000256" key="5">
    <source>
        <dbReference type="ARBA" id="ARBA00022927"/>
    </source>
</evidence>
<evidence type="ECO:0000256" key="8">
    <source>
        <dbReference type="ARBA" id="ARBA00023242"/>
    </source>
</evidence>
<comment type="subcellular location">
    <subcellularLocation>
        <location evidence="1">Nucleus</location>
        <location evidence="1">Nuclear pore complex</location>
    </subcellularLocation>
</comment>
<evidence type="ECO:0000256" key="7">
    <source>
        <dbReference type="ARBA" id="ARBA00023132"/>
    </source>
</evidence>
<keyword evidence="4" id="KW-0509">mRNA transport</keyword>
<proteinExistence type="inferred from homology"/>
<dbReference type="GO" id="GO:0006405">
    <property type="term" value="P:RNA export from nucleus"/>
    <property type="evidence" value="ECO:0007669"/>
    <property type="project" value="TreeGrafter"/>
</dbReference>
<dbReference type="EMBL" id="JACMRX010000002">
    <property type="protein sequence ID" value="KAF7995503.1"/>
    <property type="molecule type" value="Genomic_DNA"/>
</dbReference>
<evidence type="ECO:0000256" key="9">
    <source>
        <dbReference type="SAM" id="Coils"/>
    </source>
</evidence>
<dbReference type="Proteomes" id="UP000639338">
    <property type="component" value="Unassembled WGS sequence"/>
</dbReference>